<accession>A0A1X1YL17</accession>
<dbReference type="InterPro" id="IPR011257">
    <property type="entry name" value="DNA_glycosylase"/>
</dbReference>
<dbReference type="SUPFAM" id="SSF48150">
    <property type="entry name" value="DNA-glycosylase"/>
    <property type="match status" value="1"/>
</dbReference>
<keyword evidence="2" id="KW-1185">Reference proteome</keyword>
<protein>
    <submittedName>
        <fullName evidence="1">Endonuclease</fullName>
    </submittedName>
</protein>
<keyword evidence="1" id="KW-0378">Hydrolase</keyword>
<evidence type="ECO:0000313" key="1">
    <source>
        <dbReference type="EMBL" id="ORW11713.1"/>
    </source>
</evidence>
<sequence>MDKHAQAVRRLLKAAGTTYAAEAGVTIADKPMPLFQLLVLCMLASKPIDASIAMRAGRELFKDGLRTPKAVLASNRRTMIAAFGRAHYVRYDESSATRLTDMAERVRDEYSGDLRELARRSDHDVRAAAGLLKQFNGIGATGADIFLREVQDVWAWARPYFDKRAIGAAKKLGLPADPNELGSLAPRANARLAAALVRASLDADIRRQVTG</sequence>
<dbReference type="STRING" id="487514.A5707_07165"/>
<reference evidence="1 2" key="1">
    <citation type="submission" date="2016-01" db="EMBL/GenBank/DDBJ databases">
        <title>The new phylogeny of the genus Mycobacterium.</title>
        <authorList>
            <person name="Tarcisio F."/>
            <person name="Conor M."/>
            <person name="Antonella G."/>
            <person name="Elisabetta G."/>
            <person name="Giulia F.S."/>
            <person name="Sara T."/>
            <person name="Anna F."/>
            <person name="Clotilde B."/>
            <person name="Roberto B."/>
            <person name="Veronica D.S."/>
            <person name="Fabio R."/>
            <person name="Monica P."/>
            <person name="Olivier J."/>
            <person name="Enrico T."/>
            <person name="Nicola S."/>
        </authorList>
    </citation>
    <scope>NUCLEOTIDE SEQUENCE [LARGE SCALE GENOMIC DNA]</scope>
    <source>
        <strain evidence="1 2">DSM 45166</strain>
    </source>
</reference>
<organism evidence="1 2">
    <name type="scientific">Mycobacterium kyorinense</name>
    <dbReference type="NCBI Taxonomy" id="487514"/>
    <lineage>
        <taxon>Bacteria</taxon>
        <taxon>Bacillati</taxon>
        <taxon>Actinomycetota</taxon>
        <taxon>Actinomycetes</taxon>
        <taxon>Mycobacteriales</taxon>
        <taxon>Mycobacteriaceae</taxon>
        <taxon>Mycobacterium</taxon>
    </lineage>
</organism>
<dbReference type="EMBL" id="LQPE01000007">
    <property type="protein sequence ID" value="ORW11713.1"/>
    <property type="molecule type" value="Genomic_DNA"/>
</dbReference>
<dbReference type="OrthoDB" id="3078554at2"/>
<proteinExistence type="predicted"/>
<dbReference type="Proteomes" id="UP000193487">
    <property type="component" value="Unassembled WGS sequence"/>
</dbReference>
<evidence type="ECO:0000313" key="2">
    <source>
        <dbReference type="Proteomes" id="UP000193487"/>
    </source>
</evidence>
<dbReference type="Gene3D" id="1.10.340.30">
    <property type="entry name" value="Hypothetical protein, domain 2"/>
    <property type="match status" value="1"/>
</dbReference>
<gene>
    <name evidence="1" type="ORF">AWC14_18830</name>
</gene>
<keyword evidence="1" id="KW-0255">Endonuclease</keyword>
<dbReference type="AlphaFoldDB" id="A0A1X1YL17"/>
<dbReference type="RefSeq" id="WP_045381110.1">
    <property type="nucleotide sequence ID" value="NZ_BBKA01000075.1"/>
</dbReference>
<dbReference type="GO" id="GO:0004519">
    <property type="term" value="F:endonuclease activity"/>
    <property type="evidence" value="ECO:0007669"/>
    <property type="project" value="UniProtKB-KW"/>
</dbReference>
<comment type="caution">
    <text evidence="1">The sequence shown here is derived from an EMBL/GenBank/DDBJ whole genome shotgun (WGS) entry which is preliminary data.</text>
</comment>
<dbReference type="GO" id="GO:0006281">
    <property type="term" value="P:DNA repair"/>
    <property type="evidence" value="ECO:0007669"/>
    <property type="project" value="InterPro"/>
</dbReference>
<keyword evidence="1" id="KW-0540">Nuclease</keyword>
<name>A0A1X1YL17_9MYCO</name>